<comment type="caution">
    <text evidence="2">The sequence shown here is derived from an EMBL/GenBank/DDBJ whole genome shotgun (WGS) entry which is preliminary data.</text>
</comment>
<organism evidence="2 3">
    <name type="scientific">Lithospermum erythrorhizon</name>
    <name type="common">Purple gromwell</name>
    <name type="synonym">Lithospermum officinale var. erythrorhizon</name>
    <dbReference type="NCBI Taxonomy" id="34254"/>
    <lineage>
        <taxon>Eukaryota</taxon>
        <taxon>Viridiplantae</taxon>
        <taxon>Streptophyta</taxon>
        <taxon>Embryophyta</taxon>
        <taxon>Tracheophyta</taxon>
        <taxon>Spermatophyta</taxon>
        <taxon>Magnoliopsida</taxon>
        <taxon>eudicotyledons</taxon>
        <taxon>Gunneridae</taxon>
        <taxon>Pentapetalae</taxon>
        <taxon>asterids</taxon>
        <taxon>lamiids</taxon>
        <taxon>Boraginales</taxon>
        <taxon>Boraginaceae</taxon>
        <taxon>Boraginoideae</taxon>
        <taxon>Lithospermeae</taxon>
        <taxon>Lithospermum</taxon>
    </lineage>
</organism>
<dbReference type="EMBL" id="BAABME010005363">
    <property type="protein sequence ID" value="GAA0165398.1"/>
    <property type="molecule type" value="Genomic_DNA"/>
</dbReference>
<evidence type="ECO:0000256" key="1">
    <source>
        <dbReference type="SAM" id="MobiDB-lite"/>
    </source>
</evidence>
<accession>A0AAV3QNY5</accession>
<feature type="region of interest" description="Disordered" evidence="1">
    <location>
        <begin position="1"/>
        <end position="29"/>
    </location>
</feature>
<gene>
    <name evidence="2" type="ORF">LIER_20811</name>
</gene>
<proteinExistence type="predicted"/>
<dbReference type="Proteomes" id="UP001454036">
    <property type="component" value="Unassembled WGS sequence"/>
</dbReference>
<protein>
    <submittedName>
        <fullName evidence="2">Uncharacterized protein</fullName>
    </submittedName>
</protein>
<name>A0AAV3QNY5_LITER</name>
<evidence type="ECO:0000313" key="3">
    <source>
        <dbReference type="Proteomes" id="UP001454036"/>
    </source>
</evidence>
<evidence type="ECO:0000313" key="2">
    <source>
        <dbReference type="EMBL" id="GAA0165398.1"/>
    </source>
</evidence>
<reference evidence="2 3" key="1">
    <citation type="submission" date="2024-01" db="EMBL/GenBank/DDBJ databases">
        <title>The complete chloroplast genome sequence of Lithospermum erythrorhizon: insights into the phylogenetic relationship among Boraginaceae species and the maternal lineages of purple gromwells.</title>
        <authorList>
            <person name="Okada T."/>
            <person name="Watanabe K."/>
        </authorList>
    </citation>
    <scope>NUCLEOTIDE SEQUENCE [LARGE SCALE GENOMIC DNA]</scope>
</reference>
<feature type="compositionally biased region" description="Polar residues" evidence="1">
    <location>
        <begin position="1"/>
        <end position="18"/>
    </location>
</feature>
<keyword evidence="3" id="KW-1185">Reference proteome</keyword>
<sequence length="250" mass="27736">MTEVGSSSSRPPNPSQEAPLSLHTDDSTETSKALPWVTYESLLSLPAESEIEKMKGSNGSLIMREFSPPLDSGYFSSPFGQLLFHSRTSYRPFFLCCRRPPRAIGHKEQSALKEAEYEVDHLEAALVREDSHLSSAHQELRRSATYAQQVAEVREDRAVALLAAQTGNVKVERLIGLVADLQSQRLSAGLPLSWINDGAIHTDFVLNFEEQILSLHSLLETYKKRFPRGKLEGIPPFLLPSSSKSLGDSE</sequence>
<dbReference type="AlphaFoldDB" id="A0AAV3QNY5"/>